<protein>
    <submittedName>
        <fullName evidence="1">Uncharacterized protein</fullName>
    </submittedName>
</protein>
<accession>A0A1N7AD69</accession>
<dbReference type="AlphaFoldDB" id="A0A1N7AD69"/>
<gene>
    <name evidence="1" type="ORF">SAMN05421809_1122</name>
</gene>
<evidence type="ECO:0000313" key="1">
    <source>
        <dbReference type="EMBL" id="SIR36996.1"/>
    </source>
</evidence>
<keyword evidence="2" id="KW-1185">Reference proteome</keyword>
<name>A0A1N7AD69_9EURY</name>
<dbReference type="EMBL" id="FTNP01000001">
    <property type="protein sequence ID" value="SIR36996.1"/>
    <property type="molecule type" value="Genomic_DNA"/>
</dbReference>
<organism evidence="1 2">
    <name type="scientific">Natronorubrum daqingense</name>
    <dbReference type="NCBI Taxonomy" id="588898"/>
    <lineage>
        <taxon>Archaea</taxon>
        <taxon>Methanobacteriati</taxon>
        <taxon>Methanobacteriota</taxon>
        <taxon>Stenosarchaea group</taxon>
        <taxon>Halobacteria</taxon>
        <taxon>Halobacteriales</taxon>
        <taxon>Natrialbaceae</taxon>
        <taxon>Natronorubrum</taxon>
    </lineage>
</organism>
<sequence>MFFEGVSRQREHILPTSLLQRRREYLTSIAASAVAVPTAVGLGGCIDDVSRWNDEGGESAIRVRNDSDDDEEVAFIVHDDTEDERLVETVATVEAGERHEIEFPVEEDGQEMWAMIRLDTENAETFDSIAGPSMGEVDLPDGYDESTVGIESGSMTPGGIAWFEGGINEFGEVRLGGVQF</sequence>
<dbReference type="Proteomes" id="UP000185687">
    <property type="component" value="Unassembled WGS sequence"/>
</dbReference>
<reference evidence="1 2" key="1">
    <citation type="submission" date="2017-01" db="EMBL/GenBank/DDBJ databases">
        <authorList>
            <person name="Mah S.A."/>
            <person name="Swanson W.J."/>
            <person name="Moy G.W."/>
            <person name="Vacquier V.D."/>
        </authorList>
    </citation>
    <scope>NUCLEOTIDE SEQUENCE [LARGE SCALE GENOMIC DNA]</scope>
    <source>
        <strain evidence="1 2">CGMCC 1.8909</strain>
    </source>
</reference>
<evidence type="ECO:0000313" key="2">
    <source>
        <dbReference type="Proteomes" id="UP000185687"/>
    </source>
</evidence>
<proteinExistence type="predicted"/>